<dbReference type="SUPFAM" id="SSF56399">
    <property type="entry name" value="ADP-ribosylation"/>
    <property type="match status" value="1"/>
</dbReference>
<evidence type="ECO:0000256" key="2">
    <source>
        <dbReference type="ARBA" id="ARBA00022679"/>
    </source>
</evidence>
<evidence type="ECO:0000313" key="11">
    <source>
        <dbReference type="Proteomes" id="UP001164746"/>
    </source>
</evidence>
<evidence type="ECO:0000256" key="1">
    <source>
        <dbReference type="ARBA" id="ARBA00022676"/>
    </source>
</evidence>
<dbReference type="InterPro" id="IPR012317">
    <property type="entry name" value="Poly(ADP-ribose)pol_cat_dom"/>
</dbReference>
<keyword evidence="3" id="KW-0013">ADP-ribosylation</keyword>
<dbReference type="CDD" id="cd01437">
    <property type="entry name" value="parp_like"/>
    <property type="match status" value="1"/>
</dbReference>
<evidence type="ECO:0000259" key="8">
    <source>
        <dbReference type="PROSITE" id="PS51059"/>
    </source>
</evidence>
<evidence type="ECO:0000313" key="10">
    <source>
        <dbReference type="EMBL" id="WAR18607.1"/>
    </source>
</evidence>
<dbReference type="InterPro" id="IPR050800">
    <property type="entry name" value="ARTD/PARP"/>
</dbReference>
<evidence type="ECO:0000256" key="5">
    <source>
        <dbReference type="ARBA" id="ARBA00023125"/>
    </source>
</evidence>
<dbReference type="Proteomes" id="UP001164746">
    <property type="component" value="Chromosome 11"/>
</dbReference>
<dbReference type="EC" id="2.4.2.-" evidence="7"/>
<evidence type="ECO:0000256" key="6">
    <source>
        <dbReference type="ARBA" id="ARBA00033987"/>
    </source>
</evidence>
<gene>
    <name evidence="9" type="ORF">MAR_000361</name>
    <name evidence="10" type="ORF">MAR_000445</name>
</gene>
<evidence type="ECO:0000256" key="7">
    <source>
        <dbReference type="RuleBase" id="RU362114"/>
    </source>
</evidence>
<reference evidence="10" key="1">
    <citation type="submission" date="2022-11" db="EMBL/GenBank/DDBJ databases">
        <title>Centuries of genome instability and evolution in soft-shell clam transmissible cancer (bioRxiv).</title>
        <authorList>
            <person name="Hart S.F.M."/>
            <person name="Yonemitsu M.A."/>
            <person name="Giersch R.M."/>
            <person name="Beal B.F."/>
            <person name="Arriagada G."/>
            <person name="Davis B.W."/>
            <person name="Ostrander E.A."/>
            <person name="Goff S.P."/>
            <person name="Metzger M.J."/>
        </authorList>
    </citation>
    <scope>NUCLEOTIDE SEQUENCE</scope>
    <source>
        <strain evidence="10">MELC-2E11</strain>
        <tissue evidence="10">Siphon/mantle</tissue>
    </source>
</reference>
<sequence length="253" mass="28967">MRYMYNNYLYVVFHQVAYSMLKGGDEGEDPIDSHYKKLKTEIVPLEPGEEYDRLVTYVKNTHGATHTMYELDVEEIWKIKREGEFGRYKPFRDLPNRQLLWHGSRTTNFGGILSQGLRIAPPEAPVTGYMFGKGVYFADMVSKSANYCRTSKQEPKGLMMLCEVALGNMYECTRAEFVNKLPKGKHSCKGIGSTCPDPAGSYVTPDGMEIPMGKGMQGGYKGQTSLLYNEFIVYDAAQINMKYMFKMNFKYKW</sequence>
<keyword evidence="11" id="KW-1185">Reference proteome</keyword>
<dbReference type="EMBL" id="CP111022">
    <property type="protein sequence ID" value="WAR18523.1"/>
    <property type="molecule type" value="Genomic_DNA"/>
</dbReference>
<dbReference type="PANTHER" id="PTHR10459:SF112">
    <property type="entry name" value="POLY [ADP-RIBOSE] POLYMERASE 1"/>
    <property type="match status" value="1"/>
</dbReference>
<keyword evidence="4 7" id="KW-0520">NAD</keyword>
<dbReference type="EMBL" id="CP111022">
    <property type="protein sequence ID" value="WAR18607.1"/>
    <property type="molecule type" value="Genomic_DNA"/>
</dbReference>
<evidence type="ECO:0000256" key="3">
    <source>
        <dbReference type="ARBA" id="ARBA00022765"/>
    </source>
</evidence>
<keyword evidence="1 7" id="KW-0328">Glycosyltransferase</keyword>
<dbReference type="Pfam" id="PF00644">
    <property type="entry name" value="PARP"/>
    <property type="match status" value="1"/>
</dbReference>
<evidence type="ECO:0000313" key="9">
    <source>
        <dbReference type="EMBL" id="WAR18523.1"/>
    </source>
</evidence>
<protein>
    <recommendedName>
        <fullName evidence="7">Poly [ADP-ribose] polymerase</fullName>
        <shortName evidence="7">PARP</shortName>
        <ecNumber evidence="7">2.4.2.-</ecNumber>
    </recommendedName>
</protein>
<feature type="domain" description="PARP catalytic" evidence="8">
    <location>
        <begin position="29"/>
        <end position="253"/>
    </location>
</feature>
<proteinExistence type="predicted"/>
<name>A0ABY7F8T5_MYAAR</name>
<evidence type="ECO:0000256" key="4">
    <source>
        <dbReference type="ARBA" id="ARBA00023027"/>
    </source>
</evidence>
<organism evidence="10 11">
    <name type="scientific">Mya arenaria</name>
    <name type="common">Soft-shell clam</name>
    <dbReference type="NCBI Taxonomy" id="6604"/>
    <lineage>
        <taxon>Eukaryota</taxon>
        <taxon>Metazoa</taxon>
        <taxon>Spiralia</taxon>
        <taxon>Lophotrochozoa</taxon>
        <taxon>Mollusca</taxon>
        <taxon>Bivalvia</taxon>
        <taxon>Autobranchia</taxon>
        <taxon>Heteroconchia</taxon>
        <taxon>Euheterodonta</taxon>
        <taxon>Imparidentia</taxon>
        <taxon>Neoheterodontei</taxon>
        <taxon>Myida</taxon>
        <taxon>Myoidea</taxon>
        <taxon>Myidae</taxon>
        <taxon>Mya</taxon>
    </lineage>
</organism>
<dbReference type="PROSITE" id="PS51059">
    <property type="entry name" value="PARP_CATALYTIC"/>
    <property type="match status" value="1"/>
</dbReference>
<keyword evidence="2 7" id="KW-0808">Transferase</keyword>
<accession>A0ABY7F8T5</accession>
<dbReference type="PANTHER" id="PTHR10459">
    <property type="entry name" value="DNA LIGASE"/>
    <property type="match status" value="1"/>
</dbReference>
<keyword evidence="5" id="KW-0238">DNA-binding</keyword>
<dbReference type="Gene3D" id="3.90.228.10">
    <property type="match status" value="1"/>
</dbReference>
<comment type="catalytic activity">
    <reaction evidence="6">
        <text>NAD(+) + (ADP-D-ribosyl)n-acceptor = nicotinamide + (ADP-D-ribosyl)n+1-acceptor + H(+).</text>
        <dbReference type="EC" id="2.4.2.30"/>
    </reaction>
</comment>